<dbReference type="OrthoDB" id="1839207at2759"/>
<dbReference type="AlphaFoldDB" id="A0A2Z7AIF5"/>
<dbReference type="EMBL" id="KV017183">
    <property type="protein sequence ID" value="KZV18896.1"/>
    <property type="molecule type" value="Genomic_DNA"/>
</dbReference>
<reference evidence="2 3" key="1">
    <citation type="journal article" date="2015" name="Proc. Natl. Acad. Sci. U.S.A.">
        <title>The resurrection genome of Boea hygrometrica: A blueprint for survival of dehydration.</title>
        <authorList>
            <person name="Xiao L."/>
            <person name="Yang G."/>
            <person name="Zhang L."/>
            <person name="Yang X."/>
            <person name="Zhao S."/>
            <person name="Ji Z."/>
            <person name="Zhou Q."/>
            <person name="Hu M."/>
            <person name="Wang Y."/>
            <person name="Chen M."/>
            <person name="Xu Y."/>
            <person name="Jin H."/>
            <person name="Xiao X."/>
            <person name="Hu G."/>
            <person name="Bao F."/>
            <person name="Hu Y."/>
            <person name="Wan P."/>
            <person name="Li L."/>
            <person name="Deng X."/>
            <person name="Kuang T."/>
            <person name="Xiang C."/>
            <person name="Zhu J.K."/>
            <person name="Oliver M.J."/>
            <person name="He Y."/>
        </authorList>
    </citation>
    <scope>NUCLEOTIDE SEQUENCE [LARGE SCALE GENOMIC DNA]</scope>
    <source>
        <strain evidence="3">cv. XS01</strain>
    </source>
</reference>
<evidence type="ECO:0000256" key="1">
    <source>
        <dbReference type="SAM" id="MobiDB-lite"/>
    </source>
</evidence>
<dbReference type="Proteomes" id="UP000250235">
    <property type="component" value="Unassembled WGS sequence"/>
</dbReference>
<name>A0A2Z7AIF5_9LAMI</name>
<evidence type="ECO:0000313" key="2">
    <source>
        <dbReference type="EMBL" id="KZV18896.1"/>
    </source>
</evidence>
<organism evidence="2 3">
    <name type="scientific">Dorcoceras hygrometricum</name>
    <dbReference type="NCBI Taxonomy" id="472368"/>
    <lineage>
        <taxon>Eukaryota</taxon>
        <taxon>Viridiplantae</taxon>
        <taxon>Streptophyta</taxon>
        <taxon>Embryophyta</taxon>
        <taxon>Tracheophyta</taxon>
        <taxon>Spermatophyta</taxon>
        <taxon>Magnoliopsida</taxon>
        <taxon>eudicotyledons</taxon>
        <taxon>Gunneridae</taxon>
        <taxon>Pentapetalae</taxon>
        <taxon>asterids</taxon>
        <taxon>lamiids</taxon>
        <taxon>Lamiales</taxon>
        <taxon>Gesneriaceae</taxon>
        <taxon>Didymocarpoideae</taxon>
        <taxon>Trichosporeae</taxon>
        <taxon>Loxocarpinae</taxon>
        <taxon>Dorcoceras</taxon>
    </lineage>
</organism>
<keyword evidence="3" id="KW-1185">Reference proteome</keyword>
<evidence type="ECO:0000313" key="3">
    <source>
        <dbReference type="Proteomes" id="UP000250235"/>
    </source>
</evidence>
<gene>
    <name evidence="2" type="ORF">F511_23329</name>
</gene>
<accession>A0A2Z7AIF5</accession>
<sequence>MEISSPDSNFVRRVPESIDCPSPTEASHRENEVPTHRARILWIDKDEGRLAAQGCTWYEIKASTLRESDISSIKIKAGNIGLYEVVVPHVHARAHRPPAGFHTFYINK</sequence>
<protein>
    <submittedName>
        <fullName evidence="2">Uncharacterized protein</fullName>
    </submittedName>
</protein>
<feature type="region of interest" description="Disordered" evidence="1">
    <location>
        <begin position="1"/>
        <end position="32"/>
    </location>
</feature>
<proteinExistence type="predicted"/>